<dbReference type="InterPro" id="IPR005829">
    <property type="entry name" value="Sugar_transporter_CS"/>
</dbReference>
<evidence type="ECO:0000313" key="8">
    <source>
        <dbReference type="Proteomes" id="UP000050515"/>
    </source>
</evidence>
<keyword evidence="4 5" id="KW-0472">Membrane</keyword>
<comment type="subcellular location">
    <subcellularLocation>
        <location evidence="1">Membrane</location>
        <topology evidence="1">Multi-pass membrane protein</topology>
    </subcellularLocation>
</comment>
<proteinExistence type="predicted"/>
<evidence type="ECO:0000256" key="5">
    <source>
        <dbReference type="SAM" id="Phobius"/>
    </source>
</evidence>
<evidence type="ECO:0000256" key="4">
    <source>
        <dbReference type="ARBA" id="ARBA00023136"/>
    </source>
</evidence>
<feature type="transmembrane region" description="Helical" evidence="5">
    <location>
        <begin position="303"/>
        <end position="322"/>
    </location>
</feature>
<evidence type="ECO:0000256" key="3">
    <source>
        <dbReference type="ARBA" id="ARBA00022989"/>
    </source>
</evidence>
<dbReference type="Gene3D" id="1.20.1250.20">
    <property type="entry name" value="MFS general substrate transporter like domains"/>
    <property type="match status" value="1"/>
</dbReference>
<dbReference type="PANTHER" id="PTHR23508:SF10">
    <property type="entry name" value="CARBOXYLIC ACID TRANSPORTER PROTEIN HOMOLOG"/>
    <property type="match status" value="1"/>
</dbReference>
<reference evidence="7 8" key="1">
    <citation type="submission" date="2015-09" db="EMBL/GenBank/DDBJ databases">
        <title>Draft genome sequence of Acidiplasma aeolicum DSM 18409.</title>
        <authorList>
            <person name="Hemp J."/>
        </authorList>
    </citation>
    <scope>NUCLEOTIDE SEQUENCE [LARGE SCALE GENOMIC DNA]</scope>
    <source>
        <strain evidence="7 8">V</strain>
    </source>
</reference>
<dbReference type="GO" id="GO:0046943">
    <property type="term" value="F:carboxylic acid transmembrane transporter activity"/>
    <property type="evidence" value="ECO:0007669"/>
    <property type="project" value="TreeGrafter"/>
</dbReference>
<evidence type="ECO:0000256" key="1">
    <source>
        <dbReference type="ARBA" id="ARBA00004141"/>
    </source>
</evidence>
<evidence type="ECO:0000313" key="7">
    <source>
        <dbReference type="EMBL" id="KPV46093.1"/>
    </source>
</evidence>
<dbReference type="InterPro" id="IPR036259">
    <property type="entry name" value="MFS_trans_sf"/>
</dbReference>
<dbReference type="PANTHER" id="PTHR23508">
    <property type="entry name" value="CARBOXYLIC ACID TRANSPORTER PROTEIN HOMOLOG"/>
    <property type="match status" value="1"/>
</dbReference>
<dbReference type="RefSeq" id="WP_054964389.1">
    <property type="nucleotide sequence ID" value="NZ_JBBYJF010000005.1"/>
</dbReference>
<dbReference type="PATRIC" id="fig|507754.4.peg.357"/>
<dbReference type="AlphaFoldDB" id="A0A0N8PQ44"/>
<feature type="transmembrane region" description="Helical" evidence="5">
    <location>
        <begin position="237"/>
        <end position="258"/>
    </location>
</feature>
<keyword evidence="3 5" id="KW-1133">Transmembrane helix</keyword>
<protein>
    <submittedName>
        <fullName evidence="7">MFS transporter</fullName>
    </submittedName>
</protein>
<dbReference type="InterPro" id="IPR005828">
    <property type="entry name" value="MFS_sugar_transport-like"/>
</dbReference>
<evidence type="ECO:0000256" key="2">
    <source>
        <dbReference type="ARBA" id="ARBA00022692"/>
    </source>
</evidence>
<dbReference type="Proteomes" id="UP000050515">
    <property type="component" value="Unassembled WGS sequence"/>
</dbReference>
<dbReference type="SUPFAM" id="SSF103473">
    <property type="entry name" value="MFS general substrate transporter"/>
    <property type="match status" value="1"/>
</dbReference>
<dbReference type="Pfam" id="PF00083">
    <property type="entry name" value="Sugar_tr"/>
    <property type="match status" value="1"/>
</dbReference>
<sequence>MVFDAIDNSRINKNGIKLFALASTGLFLDGYDLSIITMAALVLPAQLHLSELEYILIDISSFAGMLAGAPLLGILSDRIGRKKIFGIDLIFFVLFAITAGLSTNFIELFLSRLLMGFGIGGDYPISSTMMSEFSPKKTRGKLLITMVGMYWVGAFVSAAANYFFVIYYDFWRYTFILGGLMAVPIILLRLSVPESPRWLASHGKIEDAEYSEIEIAGRSDNLKNSEYKIKTKYGKTFIFVILAWFIFDVAAYGIGFYYPVIFSTLGFKHQFRSIAEASMLISIGGILGYIIAMPLADRLGRRFLTISGFFIMSLLLILGSIIKISGLYTVPFFFIFVLFEQWVGAVTLFYPTELFDTTVRSTIQGIATAVSRVGAIMGIVLFPLFPVFHSLSIFAGFSVFGLIIAIIMAPETNKNSLEKNVETYTAANINK</sequence>
<feature type="transmembrane region" description="Helical" evidence="5">
    <location>
        <begin position="362"/>
        <end position="385"/>
    </location>
</feature>
<evidence type="ECO:0000259" key="6">
    <source>
        <dbReference type="PROSITE" id="PS50850"/>
    </source>
</evidence>
<dbReference type="PROSITE" id="PS50850">
    <property type="entry name" value="MFS"/>
    <property type="match status" value="1"/>
</dbReference>
<name>A0A0N8PQ44_9ARCH</name>
<organism evidence="7 8">
    <name type="scientific">Acidiplasma aeolicum</name>
    <dbReference type="NCBI Taxonomy" id="507754"/>
    <lineage>
        <taxon>Archaea</taxon>
        <taxon>Methanobacteriati</taxon>
        <taxon>Thermoplasmatota</taxon>
        <taxon>Thermoplasmata</taxon>
        <taxon>Thermoplasmatales</taxon>
        <taxon>Ferroplasmaceae</taxon>
        <taxon>Acidiplasma</taxon>
    </lineage>
</organism>
<feature type="transmembrane region" description="Helical" evidence="5">
    <location>
        <begin position="84"/>
        <end position="103"/>
    </location>
</feature>
<keyword evidence="2 5" id="KW-0812">Transmembrane</keyword>
<feature type="transmembrane region" description="Helical" evidence="5">
    <location>
        <begin position="391"/>
        <end position="409"/>
    </location>
</feature>
<dbReference type="GO" id="GO:0005886">
    <property type="term" value="C:plasma membrane"/>
    <property type="evidence" value="ECO:0007669"/>
    <property type="project" value="TreeGrafter"/>
</dbReference>
<feature type="transmembrane region" description="Helical" evidence="5">
    <location>
        <begin position="54"/>
        <end position="72"/>
    </location>
</feature>
<comment type="caution">
    <text evidence="7">The sequence shown here is derived from an EMBL/GenBank/DDBJ whole genome shotgun (WGS) entry which is preliminary data.</text>
</comment>
<gene>
    <name evidence="7" type="ORF">SE19_07060</name>
</gene>
<feature type="transmembrane region" description="Helical" evidence="5">
    <location>
        <begin position="18"/>
        <end position="42"/>
    </location>
</feature>
<dbReference type="InterPro" id="IPR020846">
    <property type="entry name" value="MFS_dom"/>
</dbReference>
<accession>A0A0N8PQ44</accession>
<feature type="transmembrane region" description="Helical" evidence="5">
    <location>
        <begin position="278"/>
        <end position="296"/>
    </location>
</feature>
<dbReference type="PROSITE" id="PS00216">
    <property type="entry name" value="SUGAR_TRANSPORT_1"/>
    <property type="match status" value="1"/>
</dbReference>
<feature type="transmembrane region" description="Helical" evidence="5">
    <location>
        <begin position="142"/>
        <end position="164"/>
    </location>
</feature>
<dbReference type="EMBL" id="LJCQ01000305">
    <property type="protein sequence ID" value="KPV46093.1"/>
    <property type="molecule type" value="Genomic_DNA"/>
</dbReference>
<feature type="transmembrane region" description="Helical" evidence="5">
    <location>
        <begin position="328"/>
        <end position="350"/>
    </location>
</feature>
<feature type="domain" description="Major facilitator superfamily (MFS) profile" evidence="6">
    <location>
        <begin position="18"/>
        <end position="413"/>
    </location>
</feature>